<dbReference type="InterPro" id="IPR002347">
    <property type="entry name" value="SDR_fam"/>
</dbReference>
<dbReference type="PANTHER" id="PTHR42760">
    <property type="entry name" value="SHORT-CHAIN DEHYDROGENASES/REDUCTASES FAMILY MEMBER"/>
    <property type="match status" value="1"/>
</dbReference>
<dbReference type="PRINTS" id="PR00080">
    <property type="entry name" value="SDRFAMILY"/>
</dbReference>
<dbReference type="InterPro" id="IPR057326">
    <property type="entry name" value="KR_dom"/>
</dbReference>
<keyword evidence="5" id="KW-1185">Reference proteome</keyword>
<dbReference type="GO" id="GO:0006633">
    <property type="term" value="P:fatty acid biosynthetic process"/>
    <property type="evidence" value="ECO:0007669"/>
    <property type="project" value="TreeGrafter"/>
</dbReference>
<dbReference type="Gene3D" id="3.40.50.720">
    <property type="entry name" value="NAD(P)-binding Rossmann-like Domain"/>
    <property type="match status" value="1"/>
</dbReference>
<dbReference type="OrthoDB" id="9804774at2"/>
<dbReference type="GO" id="GO:0016616">
    <property type="term" value="F:oxidoreductase activity, acting on the CH-OH group of donors, NAD or NADP as acceptor"/>
    <property type="evidence" value="ECO:0007669"/>
    <property type="project" value="TreeGrafter"/>
</dbReference>
<reference evidence="5" key="1">
    <citation type="submission" date="2016-10" db="EMBL/GenBank/DDBJ databases">
        <authorList>
            <person name="Varghese N."/>
            <person name="Submissions S."/>
        </authorList>
    </citation>
    <scope>NUCLEOTIDE SEQUENCE [LARGE SCALE GENOMIC DNA]</scope>
    <source>
        <strain evidence="5">ATCC 35263</strain>
    </source>
</reference>
<gene>
    <name evidence="4" type="ORF">SAMN02745716_0963</name>
</gene>
<organism evidence="4 5">
    <name type="scientific">Thermoleophilum album</name>
    <dbReference type="NCBI Taxonomy" id="29539"/>
    <lineage>
        <taxon>Bacteria</taxon>
        <taxon>Bacillati</taxon>
        <taxon>Actinomycetota</taxon>
        <taxon>Thermoleophilia</taxon>
        <taxon>Thermoleophilales</taxon>
        <taxon>Thermoleophilaceae</taxon>
        <taxon>Thermoleophilum</taxon>
    </lineage>
</organism>
<dbReference type="STRING" id="29539.SAMN02745716_0963"/>
<evidence type="ECO:0000259" key="3">
    <source>
        <dbReference type="SMART" id="SM00822"/>
    </source>
</evidence>
<keyword evidence="2" id="KW-0560">Oxidoreductase</keyword>
<evidence type="ECO:0000313" key="5">
    <source>
        <dbReference type="Proteomes" id="UP000222056"/>
    </source>
</evidence>
<dbReference type="PANTHER" id="PTHR42760:SF133">
    <property type="entry name" value="3-OXOACYL-[ACYL-CARRIER-PROTEIN] REDUCTASE"/>
    <property type="match status" value="1"/>
</dbReference>
<dbReference type="SMART" id="SM00822">
    <property type="entry name" value="PKS_KR"/>
    <property type="match status" value="1"/>
</dbReference>
<dbReference type="RefSeq" id="WP_093116685.1">
    <property type="nucleotide sequence ID" value="NZ_FNWJ01000001.1"/>
</dbReference>
<dbReference type="InterPro" id="IPR036291">
    <property type="entry name" value="NAD(P)-bd_dom_sf"/>
</dbReference>
<dbReference type="GO" id="GO:0048038">
    <property type="term" value="F:quinone binding"/>
    <property type="evidence" value="ECO:0007669"/>
    <property type="project" value="TreeGrafter"/>
</dbReference>
<dbReference type="FunFam" id="3.40.50.720:FF:000084">
    <property type="entry name" value="Short-chain dehydrogenase reductase"/>
    <property type="match status" value="1"/>
</dbReference>
<evidence type="ECO:0000256" key="2">
    <source>
        <dbReference type="ARBA" id="ARBA00023002"/>
    </source>
</evidence>
<protein>
    <submittedName>
        <fullName evidence="4">3-oxoacyl-[acyl-carrier protein] reductase</fullName>
    </submittedName>
</protein>
<comment type="similarity">
    <text evidence="1">Belongs to the short-chain dehydrogenases/reductases (SDR) family.</text>
</comment>
<evidence type="ECO:0000256" key="1">
    <source>
        <dbReference type="ARBA" id="ARBA00006484"/>
    </source>
</evidence>
<proteinExistence type="inferred from homology"/>
<dbReference type="SUPFAM" id="SSF51735">
    <property type="entry name" value="NAD(P)-binding Rossmann-fold domains"/>
    <property type="match status" value="1"/>
</dbReference>
<dbReference type="EMBL" id="FNWJ01000001">
    <property type="protein sequence ID" value="SEH12039.1"/>
    <property type="molecule type" value="Genomic_DNA"/>
</dbReference>
<dbReference type="AlphaFoldDB" id="A0A1H6FMC0"/>
<dbReference type="InterPro" id="IPR020904">
    <property type="entry name" value="Sc_DH/Rdtase_CS"/>
</dbReference>
<dbReference type="Pfam" id="PF13561">
    <property type="entry name" value="adh_short_C2"/>
    <property type="match status" value="1"/>
</dbReference>
<evidence type="ECO:0000313" key="4">
    <source>
        <dbReference type="EMBL" id="SEH12039.1"/>
    </source>
</evidence>
<feature type="domain" description="Ketoreductase" evidence="3">
    <location>
        <begin position="7"/>
        <end position="183"/>
    </location>
</feature>
<dbReference type="PROSITE" id="PS00061">
    <property type="entry name" value="ADH_SHORT"/>
    <property type="match status" value="1"/>
</dbReference>
<dbReference type="PRINTS" id="PR00081">
    <property type="entry name" value="GDHRDH"/>
</dbReference>
<name>A0A1H6FMC0_THEAL</name>
<accession>A0A1H6FMC0</accession>
<sequence length="275" mass="29596">MGVLDGKAAIVTGSARGIGRATAELLAEHGAKVLINDLDADVAEQAASEIQGETTVFAGDLTKEGVPDQLVKKAVDEFGRLDIIVNNAGYTWDGVIHKMSDEQFQAMLDIHTVVPFRIIRAAAPYMRDAAKQELAEGKEVFRKIVNVSSTSGMMGNAGQANYSAAKLGVVGLTKTLAKEWGQFKINVNAVAFGFVETRLTAAKEQGEKLEIEGKEIELGIPEQMRQMARMLIPLGRPATPQEAAGVIFFLCSPWSNYVHGQVINCTGGMFGGMYF</sequence>
<dbReference type="Proteomes" id="UP000222056">
    <property type="component" value="Unassembled WGS sequence"/>
</dbReference>